<reference evidence="2" key="1">
    <citation type="journal article" date="2022" name="Mol. Ecol. Resour.">
        <title>The genomes of chicory, endive, great burdock and yacon provide insights into Asteraceae palaeo-polyploidization history and plant inulin production.</title>
        <authorList>
            <person name="Fan W."/>
            <person name="Wang S."/>
            <person name="Wang H."/>
            <person name="Wang A."/>
            <person name="Jiang F."/>
            <person name="Liu H."/>
            <person name="Zhao H."/>
            <person name="Xu D."/>
            <person name="Zhang Y."/>
        </authorList>
    </citation>
    <scope>NUCLEOTIDE SEQUENCE [LARGE SCALE GENOMIC DNA]</scope>
    <source>
        <strain evidence="2">cv. Yunnan</strain>
    </source>
</reference>
<protein>
    <submittedName>
        <fullName evidence="1">Uncharacterized protein</fullName>
    </submittedName>
</protein>
<name>A0ACB9HMW3_9ASTR</name>
<keyword evidence="2" id="KW-1185">Reference proteome</keyword>
<gene>
    <name evidence="1" type="ORF">L1987_39654</name>
</gene>
<reference evidence="1 2" key="2">
    <citation type="journal article" date="2022" name="Mol. Ecol. Resour.">
        <title>The genomes of chicory, endive, great burdock and yacon provide insights into Asteraceae paleo-polyploidization history and plant inulin production.</title>
        <authorList>
            <person name="Fan W."/>
            <person name="Wang S."/>
            <person name="Wang H."/>
            <person name="Wang A."/>
            <person name="Jiang F."/>
            <person name="Liu H."/>
            <person name="Zhao H."/>
            <person name="Xu D."/>
            <person name="Zhang Y."/>
        </authorList>
    </citation>
    <scope>NUCLEOTIDE SEQUENCE [LARGE SCALE GENOMIC DNA]</scope>
    <source>
        <strain evidence="2">cv. Yunnan</strain>
        <tissue evidence="1">Leaves</tissue>
    </source>
</reference>
<dbReference type="EMBL" id="CM042029">
    <property type="protein sequence ID" value="KAI3796967.1"/>
    <property type="molecule type" value="Genomic_DNA"/>
</dbReference>
<evidence type="ECO:0000313" key="2">
    <source>
        <dbReference type="Proteomes" id="UP001056120"/>
    </source>
</evidence>
<organism evidence="1 2">
    <name type="scientific">Smallanthus sonchifolius</name>
    <dbReference type="NCBI Taxonomy" id="185202"/>
    <lineage>
        <taxon>Eukaryota</taxon>
        <taxon>Viridiplantae</taxon>
        <taxon>Streptophyta</taxon>
        <taxon>Embryophyta</taxon>
        <taxon>Tracheophyta</taxon>
        <taxon>Spermatophyta</taxon>
        <taxon>Magnoliopsida</taxon>
        <taxon>eudicotyledons</taxon>
        <taxon>Gunneridae</taxon>
        <taxon>Pentapetalae</taxon>
        <taxon>asterids</taxon>
        <taxon>campanulids</taxon>
        <taxon>Asterales</taxon>
        <taxon>Asteraceae</taxon>
        <taxon>Asteroideae</taxon>
        <taxon>Heliantheae alliance</taxon>
        <taxon>Millerieae</taxon>
        <taxon>Smallanthus</taxon>
    </lineage>
</organism>
<comment type="caution">
    <text evidence="1">The sequence shown here is derived from an EMBL/GenBank/DDBJ whole genome shotgun (WGS) entry which is preliminary data.</text>
</comment>
<dbReference type="Proteomes" id="UP001056120">
    <property type="component" value="Linkage Group LG12"/>
</dbReference>
<sequence>MPSFDCYRSLQSFNVILDTLFENGRFDDADEMFKSCSKMGFRPNAMSFNIMLKGWLGKGDWDEVRKGKKPNVVSYALLMEALCSIGEFKEAKKMTFDMEYQGCRPRLVNYRRKDDVKEQMKKENWLELDPHTPEKQSTLKPLSLIHAMVKPYSRLLPIPYFVSFLPQSSNSKSPSKPFPLNQRASSCSHFQFPLYGILDHPIDQF</sequence>
<proteinExistence type="predicted"/>
<accession>A0ACB9HMW3</accession>
<evidence type="ECO:0000313" key="1">
    <source>
        <dbReference type="EMBL" id="KAI3796967.1"/>
    </source>
</evidence>